<evidence type="ECO:0000256" key="6">
    <source>
        <dbReference type="ARBA" id="ARBA00023239"/>
    </source>
</evidence>
<keyword evidence="5" id="KW-0234">DNA repair</keyword>
<dbReference type="GO" id="GO:0006281">
    <property type="term" value="P:DNA repair"/>
    <property type="evidence" value="ECO:0007669"/>
    <property type="project" value="UniProtKB-KW"/>
</dbReference>
<dbReference type="AlphaFoldDB" id="A0ABD6BN88"/>
<reference evidence="11 12" key="1">
    <citation type="journal article" date="2019" name="Int. J. Syst. Evol. Microbiol.">
        <title>The Global Catalogue of Microorganisms (GCM) 10K type strain sequencing project: providing services to taxonomists for standard genome sequencing and annotation.</title>
        <authorList>
            <consortium name="The Broad Institute Genomics Platform"/>
            <consortium name="The Broad Institute Genome Sequencing Center for Infectious Disease"/>
            <person name="Wu L."/>
            <person name="Ma J."/>
        </authorList>
    </citation>
    <scope>NUCLEOTIDE SEQUENCE [LARGE SCALE GENOMIC DNA]</scope>
    <source>
        <strain evidence="11 12">CGMCC 1.12859</strain>
    </source>
</reference>
<dbReference type="SUPFAM" id="SSF55945">
    <property type="entry name" value="TATA-box binding protein-like"/>
    <property type="match status" value="1"/>
</dbReference>
<dbReference type="Pfam" id="PF07934">
    <property type="entry name" value="OGG_N"/>
    <property type="match status" value="1"/>
</dbReference>
<comment type="caution">
    <text evidence="11">The sequence shown here is derived from an EMBL/GenBank/DDBJ whole genome shotgun (WGS) entry which is preliminary data.</text>
</comment>
<gene>
    <name evidence="11" type="ORF">ACFSAU_03090</name>
</gene>
<keyword evidence="3" id="KW-0227">DNA damage</keyword>
<evidence type="ECO:0000256" key="1">
    <source>
        <dbReference type="ARBA" id="ARBA00010679"/>
    </source>
</evidence>
<proteinExistence type="inferred from homology"/>
<comment type="catalytic activity">
    <reaction evidence="9">
        <text>2'-deoxyribonucleotide-(2'-deoxyribose 5'-phosphate)-2'-deoxyribonucleotide-DNA = a 3'-end 2'-deoxyribonucleotide-(2,3-dehydro-2,3-deoxyribose 5'-phosphate)-DNA + a 5'-end 5'-phospho-2'-deoxyribonucleoside-DNA + H(+)</text>
        <dbReference type="Rhea" id="RHEA:66592"/>
        <dbReference type="Rhea" id="RHEA-COMP:13180"/>
        <dbReference type="Rhea" id="RHEA-COMP:16897"/>
        <dbReference type="Rhea" id="RHEA-COMP:17067"/>
        <dbReference type="ChEBI" id="CHEBI:15378"/>
        <dbReference type="ChEBI" id="CHEBI:136412"/>
        <dbReference type="ChEBI" id="CHEBI:157695"/>
        <dbReference type="ChEBI" id="CHEBI:167181"/>
        <dbReference type="EC" id="4.2.99.18"/>
    </reaction>
</comment>
<comment type="similarity">
    <text evidence="1">Belongs to the type-1 OGG1 family.</text>
</comment>
<dbReference type="EC" id="4.2.99.18" evidence="2"/>
<keyword evidence="8" id="KW-0326">Glycosidase</keyword>
<evidence type="ECO:0000256" key="5">
    <source>
        <dbReference type="ARBA" id="ARBA00023204"/>
    </source>
</evidence>
<evidence type="ECO:0000256" key="9">
    <source>
        <dbReference type="ARBA" id="ARBA00044632"/>
    </source>
</evidence>
<dbReference type="GO" id="GO:0140078">
    <property type="term" value="F:class I DNA-(apurinic or apyrimidinic site) endonuclease activity"/>
    <property type="evidence" value="ECO:0007669"/>
    <property type="project" value="UniProtKB-EC"/>
</dbReference>
<dbReference type="Proteomes" id="UP001597139">
    <property type="component" value="Unassembled WGS sequence"/>
</dbReference>
<keyword evidence="7" id="KW-0511">Multifunctional enzyme</keyword>
<sequence length="346" mass="37901">METGRIDVSDLSGPFDLQSTLESGQTYLWERTDGEEYSDAVAHGGDAWYETVLPPTPDLTDRPTVVRARQTGGVDDGTVEWEAGGIPLVADGAVPDGAADARAPTEPVDGESILTHLLRLDDDLDAIYDATDHLPLLDRAYDRYRGMRLVRDPPFPCLISFICSAQMRVSRIFGMQNALREHYGTPVAVGERTLHAYPTPEALAARTEDELRDLSLGYRAPYVQRTAEMVASGEARPEDAIGLPYEEARDYMTEFVGVGDKVADCVLLFSLGYLQAIPLDTWIQTAIGDYFPDCEGGNYAETSRAIRERLGADLPADGDPFGKGGVDAYAGYAQTYVFFHLRTDGE</sequence>
<dbReference type="PANTHER" id="PTHR10242">
    <property type="entry name" value="8-OXOGUANINE DNA GLYCOSYLASE"/>
    <property type="match status" value="1"/>
</dbReference>
<dbReference type="Gene3D" id="1.10.340.30">
    <property type="entry name" value="Hypothetical protein, domain 2"/>
    <property type="match status" value="1"/>
</dbReference>
<organism evidence="11 12">
    <name type="scientific">Halolamina litorea</name>
    <dbReference type="NCBI Taxonomy" id="1515593"/>
    <lineage>
        <taxon>Archaea</taxon>
        <taxon>Methanobacteriati</taxon>
        <taxon>Methanobacteriota</taxon>
        <taxon>Stenosarchaea group</taxon>
        <taxon>Halobacteria</taxon>
        <taxon>Halobacteriales</taxon>
        <taxon>Haloferacaceae</taxon>
    </lineage>
</organism>
<protein>
    <recommendedName>
        <fullName evidence="2">DNA-(apurinic or apyrimidinic site) lyase</fullName>
        <ecNumber evidence="2">4.2.99.18</ecNumber>
    </recommendedName>
</protein>
<accession>A0ABD6BN88</accession>
<dbReference type="InterPro" id="IPR011257">
    <property type="entry name" value="DNA_glycosylase"/>
</dbReference>
<dbReference type="InterPro" id="IPR052054">
    <property type="entry name" value="Oxidative_DNA_repair_enzyme"/>
</dbReference>
<feature type="domain" description="HhH-GPD" evidence="10">
    <location>
        <begin position="163"/>
        <end position="335"/>
    </location>
</feature>
<dbReference type="InterPro" id="IPR003265">
    <property type="entry name" value="HhH-GPD_domain"/>
</dbReference>
<evidence type="ECO:0000256" key="7">
    <source>
        <dbReference type="ARBA" id="ARBA00023268"/>
    </source>
</evidence>
<keyword evidence="12" id="KW-1185">Reference proteome</keyword>
<dbReference type="InterPro" id="IPR012904">
    <property type="entry name" value="OGG_N"/>
</dbReference>
<keyword evidence="4" id="KW-0378">Hydrolase</keyword>
<evidence type="ECO:0000313" key="11">
    <source>
        <dbReference type="EMBL" id="MFD1566466.1"/>
    </source>
</evidence>
<dbReference type="InterPro" id="IPR023170">
    <property type="entry name" value="HhH_base_excis_C"/>
</dbReference>
<evidence type="ECO:0000256" key="3">
    <source>
        <dbReference type="ARBA" id="ARBA00022763"/>
    </source>
</evidence>
<dbReference type="SMART" id="SM00478">
    <property type="entry name" value="ENDO3c"/>
    <property type="match status" value="1"/>
</dbReference>
<evidence type="ECO:0000259" key="10">
    <source>
        <dbReference type="SMART" id="SM00478"/>
    </source>
</evidence>
<evidence type="ECO:0000256" key="8">
    <source>
        <dbReference type="ARBA" id="ARBA00023295"/>
    </source>
</evidence>
<dbReference type="Pfam" id="PF00730">
    <property type="entry name" value="HhH-GPD"/>
    <property type="match status" value="1"/>
</dbReference>
<evidence type="ECO:0000256" key="2">
    <source>
        <dbReference type="ARBA" id="ARBA00012720"/>
    </source>
</evidence>
<evidence type="ECO:0000313" key="12">
    <source>
        <dbReference type="Proteomes" id="UP001597139"/>
    </source>
</evidence>
<dbReference type="CDD" id="cd00056">
    <property type="entry name" value="ENDO3c"/>
    <property type="match status" value="1"/>
</dbReference>
<name>A0ABD6BN88_9EURY</name>
<keyword evidence="6" id="KW-0456">Lyase</keyword>
<evidence type="ECO:0000256" key="4">
    <source>
        <dbReference type="ARBA" id="ARBA00022801"/>
    </source>
</evidence>
<dbReference type="SUPFAM" id="SSF48150">
    <property type="entry name" value="DNA-glycosylase"/>
    <property type="match status" value="1"/>
</dbReference>
<dbReference type="PANTHER" id="PTHR10242:SF2">
    <property type="entry name" value="N-GLYCOSYLASE_DNA LYASE"/>
    <property type="match status" value="1"/>
</dbReference>
<dbReference type="RefSeq" id="WP_267645746.1">
    <property type="nucleotide sequence ID" value="NZ_JANHGR010000001.1"/>
</dbReference>
<dbReference type="EMBL" id="JBHUCZ010000001">
    <property type="protein sequence ID" value="MFD1566466.1"/>
    <property type="molecule type" value="Genomic_DNA"/>
</dbReference>
<dbReference type="Gene3D" id="1.10.1670.10">
    <property type="entry name" value="Helix-hairpin-Helix base-excision DNA repair enzymes (C-terminal)"/>
    <property type="match status" value="1"/>
</dbReference>
<dbReference type="GO" id="GO:0019104">
    <property type="term" value="F:DNA N-glycosylase activity"/>
    <property type="evidence" value="ECO:0007669"/>
    <property type="project" value="UniProtKB-ARBA"/>
</dbReference>